<accession>A0ABV1GEG4</accession>
<name>A0ABV1GEG4_9FIRM</name>
<evidence type="ECO:0000256" key="1">
    <source>
        <dbReference type="SAM" id="Phobius"/>
    </source>
</evidence>
<evidence type="ECO:0000313" key="2">
    <source>
        <dbReference type="EMBL" id="MEQ2520204.1"/>
    </source>
</evidence>
<organism evidence="2 3">
    <name type="scientific">Ruthenibacterium intestinale</name>
    <dbReference type="NCBI Taxonomy" id="3133163"/>
    <lineage>
        <taxon>Bacteria</taxon>
        <taxon>Bacillati</taxon>
        <taxon>Bacillota</taxon>
        <taxon>Clostridia</taxon>
        <taxon>Eubacteriales</taxon>
        <taxon>Oscillospiraceae</taxon>
        <taxon>Ruthenibacterium</taxon>
    </lineage>
</organism>
<feature type="transmembrane region" description="Helical" evidence="1">
    <location>
        <begin position="12"/>
        <end position="28"/>
    </location>
</feature>
<proteinExistence type="predicted"/>
<evidence type="ECO:0000313" key="3">
    <source>
        <dbReference type="Proteomes" id="UP001477672"/>
    </source>
</evidence>
<dbReference type="EMBL" id="JBBMFA010000084">
    <property type="protein sequence ID" value="MEQ2520204.1"/>
    <property type="molecule type" value="Genomic_DNA"/>
</dbReference>
<sequence>MLIFWSLVRNSVVLAVYLLFSVACFLTVHEHSDLRFSVPEPLLGCISILRPEDFPLTQWYDLYEYLTGTRKFFSTQEQARAELIRFIQEK</sequence>
<dbReference type="Proteomes" id="UP001477672">
    <property type="component" value="Unassembled WGS sequence"/>
</dbReference>
<dbReference type="RefSeq" id="WP_349215670.1">
    <property type="nucleotide sequence ID" value="NZ_JBBMFA010000084.1"/>
</dbReference>
<gene>
    <name evidence="2" type="ORF">WMO24_07155</name>
</gene>
<keyword evidence="3" id="KW-1185">Reference proteome</keyword>
<protein>
    <submittedName>
        <fullName evidence="2">Uncharacterized protein</fullName>
    </submittedName>
</protein>
<keyword evidence="1" id="KW-0812">Transmembrane</keyword>
<comment type="caution">
    <text evidence="2">The sequence shown here is derived from an EMBL/GenBank/DDBJ whole genome shotgun (WGS) entry which is preliminary data.</text>
</comment>
<keyword evidence="1" id="KW-0472">Membrane</keyword>
<reference evidence="2 3" key="1">
    <citation type="submission" date="2024-03" db="EMBL/GenBank/DDBJ databases">
        <title>Human intestinal bacterial collection.</title>
        <authorList>
            <person name="Pauvert C."/>
            <person name="Hitch T.C.A."/>
            <person name="Clavel T."/>
        </authorList>
    </citation>
    <scope>NUCLEOTIDE SEQUENCE [LARGE SCALE GENOMIC DNA]</scope>
    <source>
        <strain evidence="2 3">CLA-JM-H11</strain>
    </source>
</reference>
<keyword evidence="1" id="KW-1133">Transmembrane helix</keyword>